<dbReference type="Gene3D" id="3.30.70.250">
    <property type="entry name" value="Malonyl-CoA ACP transacylase, ACP-binding"/>
    <property type="match status" value="1"/>
</dbReference>
<keyword evidence="3" id="KW-0808">Transferase</keyword>
<dbReference type="SUPFAM" id="SSF52151">
    <property type="entry name" value="FabD/lysophospholipase-like"/>
    <property type="match status" value="1"/>
</dbReference>
<dbReference type="AlphaFoldDB" id="A0A840PFF8"/>
<reference evidence="3 4" key="1">
    <citation type="submission" date="2020-08" db="EMBL/GenBank/DDBJ databases">
        <title>Genomic Encyclopedia of Type Strains, Phase IV (KMG-IV): sequencing the most valuable type-strain genomes for metagenomic binning, comparative biology and taxonomic classification.</title>
        <authorList>
            <person name="Goeker M."/>
        </authorList>
    </citation>
    <scope>NUCLEOTIDE SEQUENCE [LARGE SCALE GENOMIC DNA]</scope>
    <source>
        <strain evidence="3 4">DSM 45615</strain>
    </source>
</reference>
<dbReference type="InterPro" id="IPR001227">
    <property type="entry name" value="Ac_transferase_dom_sf"/>
</dbReference>
<dbReference type="InterPro" id="IPR014043">
    <property type="entry name" value="Acyl_transferase_dom"/>
</dbReference>
<name>A0A840PFF8_9ACTN</name>
<gene>
    <name evidence="3" type="ORF">HNP84_007258</name>
</gene>
<sequence>MRMRKNKRPEIPAAGVSPGKPAEKGSPVSLGYFFKAGAALEPQGEALYGRYEVMRTWCDQAAGWLGIGVDELLSLEIRTDELAHIPLLRSIVVSLGIVDVLEAAGVRARSVGGYSSGVMVASCVAGGIERKDLLSLARRMMEAPDLSLGPRPQGLAQLAFPRATPQREIDWYYGDVWPEVYLAADSGLTADGEYRMITVSGYLDVLERLATHMPADRALVYPSFGALHSPLSRPLRDFMEPHVRRTRFHDPRLPLFTGFRREPVTTAAEVAGAFVRNYTDPIWLGHLHDGMRQAGVRVAVAPGPGKPLQMSVLRWPFEVLEVLTPDDVADALLTLHDLALL</sequence>
<keyword evidence="3" id="KW-0012">Acyltransferase</keyword>
<accession>A0A840PFF8</accession>
<dbReference type="Proteomes" id="UP000578449">
    <property type="component" value="Unassembled WGS sequence"/>
</dbReference>
<dbReference type="RefSeq" id="WP_185054411.1">
    <property type="nucleotide sequence ID" value="NZ_JBHTGG010000001.1"/>
</dbReference>
<protein>
    <submittedName>
        <fullName evidence="3">[acyl-carrier-protein] S-malonyltransferase</fullName>
        <ecNumber evidence="3">2.3.1.39</ecNumber>
    </submittedName>
</protein>
<dbReference type="GO" id="GO:0004314">
    <property type="term" value="F:[acyl-carrier-protein] S-malonyltransferase activity"/>
    <property type="evidence" value="ECO:0007669"/>
    <property type="project" value="UniProtKB-EC"/>
</dbReference>
<evidence type="ECO:0000256" key="1">
    <source>
        <dbReference type="SAM" id="MobiDB-lite"/>
    </source>
</evidence>
<keyword evidence="4" id="KW-1185">Reference proteome</keyword>
<dbReference type="InterPro" id="IPR016035">
    <property type="entry name" value="Acyl_Trfase/lysoPLipase"/>
</dbReference>
<proteinExistence type="predicted"/>
<comment type="caution">
    <text evidence="3">The sequence shown here is derived from an EMBL/GenBank/DDBJ whole genome shotgun (WGS) entry which is preliminary data.</text>
</comment>
<dbReference type="EMBL" id="JACHGN010000018">
    <property type="protein sequence ID" value="MBB5137506.1"/>
    <property type="molecule type" value="Genomic_DNA"/>
</dbReference>
<feature type="domain" description="Malonyl-CoA:ACP transacylase (MAT)" evidence="2">
    <location>
        <begin position="44"/>
        <end position="327"/>
    </location>
</feature>
<dbReference type="SMART" id="SM00827">
    <property type="entry name" value="PKS_AT"/>
    <property type="match status" value="1"/>
</dbReference>
<evidence type="ECO:0000313" key="3">
    <source>
        <dbReference type="EMBL" id="MBB5137506.1"/>
    </source>
</evidence>
<dbReference type="EC" id="2.3.1.39" evidence="3"/>
<dbReference type="Gene3D" id="3.40.366.10">
    <property type="entry name" value="Malonyl-Coenzyme A Acyl Carrier Protein, domain 2"/>
    <property type="match status" value="1"/>
</dbReference>
<feature type="region of interest" description="Disordered" evidence="1">
    <location>
        <begin position="1"/>
        <end position="23"/>
    </location>
</feature>
<evidence type="ECO:0000259" key="2">
    <source>
        <dbReference type="SMART" id="SM00827"/>
    </source>
</evidence>
<evidence type="ECO:0000313" key="4">
    <source>
        <dbReference type="Proteomes" id="UP000578449"/>
    </source>
</evidence>
<organism evidence="3 4">
    <name type="scientific">Thermocatellispora tengchongensis</name>
    <dbReference type="NCBI Taxonomy" id="1073253"/>
    <lineage>
        <taxon>Bacteria</taxon>
        <taxon>Bacillati</taxon>
        <taxon>Actinomycetota</taxon>
        <taxon>Actinomycetes</taxon>
        <taxon>Streptosporangiales</taxon>
        <taxon>Streptosporangiaceae</taxon>
        <taxon>Thermocatellispora</taxon>
    </lineage>
</organism>